<evidence type="ECO:0000313" key="1">
    <source>
        <dbReference type="EMBL" id="MPN09397.1"/>
    </source>
</evidence>
<reference evidence="1" key="1">
    <citation type="submission" date="2019-08" db="EMBL/GenBank/DDBJ databases">
        <authorList>
            <person name="Kucharzyk K."/>
            <person name="Murdoch R.W."/>
            <person name="Higgins S."/>
            <person name="Loffler F."/>
        </authorList>
    </citation>
    <scope>NUCLEOTIDE SEQUENCE</scope>
</reference>
<sequence>MLEGQISASAAVHLALAKSNITRIDIDGPLLCSSLLDVGDARFIGPEIVLGEDAGLGITNVPGTQWN</sequence>
<dbReference type="InterPro" id="IPR036849">
    <property type="entry name" value="Enolase-like_C_sf"/>
</dbReference>
<comment type="caution">
    <text evidence="1">The sequence shown here is derived from an EMBL/GenBank/DDBJ whole genome shotgun (WGS) entry which is preliminary data.</text>
</comment>
<dbReference type="SUPFAM" id="SSF51604">
    <property type="entry name" value="Enolase C-terminal domain-like"/>
    <property type="match status" value="1"/>
</dbReference>
<protein>
    <submittedName>
        <fullName evidence="1">L-Ala-D/L-Glu epimerase</fullName>
        <ecNumber evidence="1">5.1.1.20</ecNumber>
    </submittedName>
</protein>
<dbReference type="Gene3D" id="3.20.20.120">
    <property type="entry name" value="Enolase-like C-terminal domain"/>
    <property type="match status" value="1"/>
</dbReference>
<name>A0A645F5D2_9ZZZZ</name>
<dbReference type="EMBL" id="VSSQ01055508">
    <property type="protein sequence ID" value="MPN09397.1"/>
    <property type="molecule type" value="Genomic_DNA"/>
</dbReference>
<accession>A0A645F5D2</accession>
<dbReference type="EC" id="5.1.1.20" evidence="1"/>
<proteinExistence type="predicted"/>
<gene>
    <name evidence="1" type="ORF">SDC9_156687</name>
</gene>
<keyword evidence="1" id="KW-0413">Isomerase</keyword>
<dbReference type="AlphaFoldDB" id="A0A645F5D2"/>
<organism evidence="1">
    <name type="scientific">bioreactor metagenome</name>
    <dbReference type="NCBI Taxonomy" id="1076179"/>
    <lineage>
        <taxon>unclassified sequences</taxon>
        <taxon>metagenomes</taxon>
        <taxon>ecological metagenomes</taxon>
    </lineage>
</organism>
<dbReference type="GO" id="GO:0103031">
    <property type="term" value="F:L-Ala-D/L-Glu epimerase activity"/>
    <property type="evidence" value="ECO:0007669"/>
    <property type="project" value="UniProtKB-EC"/>
</dbReference>